<dbReference type="PANTHER" id="PTHR43308">
    <property type="entry name" value="OUTER MEMBRANE PROTEIN ALPHA-RELATED"/>
    <property type="match status" value="1"/>
</dbReference>
<keyword evidence="3" id="KW-0812">Transmembrane</keyword>
<feature type="transmembrane region" description="Helical" evidence="3">
    <location>
        <begin position="1057"/>
        <end position="1075"/>
    </location>
</feature>
<gene>
    <name evidence="5" type="ORF">EDD79_102136</name>
</gene>
<evidence type="ECO:0000313" key="5">
    <source>
        <dbReference type="EMBL" id="TCQ01905.1"/>
    </source>
</evidence>
<feature type="transmembrane region" description="Helical" evidence="3">
    <location>
        <begin position="7"/>
        <end position="25"/>
    </location>
</feature>
<feature type="domain" description="SLH" evidence="4">
    <location>
        <begin position="981"/>
        <end position="1044"/>
    </location>
</feature>
<keyword evidence="2" id="KW-0175">Coiled coil</keyword>
<dbReference type="OrthoDB" id="7820733at2"/>
<keyword evidence="1" id="KW-0677">Repeat</keyword>
<dbReference type="PROSITE" id="PS51272">
    <property type="entry name" value="SLH"/>
    <property type="match status" value="3"/>
</dbReference>
<evidence type="ECO:0000313" key="6">
    <source>
        <dbReference type="Proteomes" id="UP000295504"/>
    </source>
</evidence>
<feature type="domain" description="SLH" evidence="4">
    <location>
        <begin position="913"/>
        <end position="976"/>
    </location>
</feature>
<dbReference type="InterPro" id="IPR046240">
    <property type="entry name" value="DUF6273"/>
</dbReference>
<name>A0A4R2TL41_9FIRM</name>
<dbReference type="InterPro" id="IPR051465">
    <property type="entry name" value="Cell_Envelope_Struct_Comp"/>
</dbReference>
<dbReference type="PANTHER" id="PTHR43308:SF5">
    <property type="entry name" value="S-LAYER PROTEIN _ PEPTIDOGLYCAN ENDO-BETA-N-ACETYLGLUCOSAMINIDASE"/>
    <property type="match status" value="1"/>
</dbReference>
<proteinExistence type="predicted"/>
<feature type="coiled-coil region" evidence="2">
    <location>
        <begin position="745"/>
        <end position="772"/>
    </location>
</feature>
<dbReference type="Gene3D" id="2.60.40.1080">
    <property type="match status" value="1"/>
</dbReference>
<evidence type="ECO:0000256" key="2">
    <source>
        <dbReference type="SAM" id="Coils"/>
    </source>
</evidence>
<dbReference type="AlphaFoldDB" id="A0A4R2TL41"/>
<protein>
    <submittedName>
        <fullName evidence="5">S-layer family protein</fullName>
    </submittedName>
</protein>
<evidence type="ECO:0000259" key="4">
    <source>
        <dbReference type="PROSITE" id="PS51272"/>
    </source>
</evidence>
<feature type="domain" description="SLH" evidence="4">
    <location>
        <begin position="853"/>
        <end position="912"/>
    </location>
</feature>
<dbReference type="Pfam" id="PF19789">
    <property type="entry name" value="DUF6273"/>
    <property type="match status" value="1"/>
</dbReference>
<sequence>MNNYKKKVAIIIVISILLSFIPLITNKTQANQSIKIGDYIQFGSYYDEPILWRVINIDKKGDPLLFSEYTLTTKAFDAAGDNHLNRTAKTSESNVWEMSTIRQWLNSSDRSISWLRNPPSIENLRGGTNPYDKEKGFLADGNFTSIERNMIKPSTHKVLLPEEYIDKREGGREGHEYNSEVDDVVQNYENSWYKNITDKVFLLSIKEFKEYVYDRDWGYELPTNPTKHCTPSPIGYWFRTPSVNFLKGHVRSYKDTDYGNLVDRGIYAEMPTASRIGVKPALYLNLSGVTLKSGSGTSTNPYIITGKQSQINISTDYKTAYHKYLQQFSKNNITKDGYQIHGKNAVLIDISGNGIPELVTFDFYNDGHDGDSKSGLATIKVLTFSNNEVKILGEHYYVNLRNLVLHPAEIYLAEDNYNGNKFILMHSSNGGLDADQRNYVQIIRFNEYRSEEVLKFLDIWVDNSSFNIEDTFEFLVDGNEVKEDYYYRKLDEFNKSLSKTPIKPIDLTETKIREILESDIDGQIQNLDLLRLLLVEGSRTFLDLNISGPNIKFEYKVNDPSIATIRSNGEIIGLREGETIIAVTIRHGAKASEIEIPVTVKPKIVFDYKSILTTRDKSGLLKILKDTINSLDTFYYEDNSTLMELVNFSNFMIRNASKGTIDAKKNVTVLSADNLKPLANNVQAIVNEINNLFITNNINLQRQLTSTVRFDVKKLNLNKPVHLVLNNSMLEALNNVDAIQVGLDLAEITLNASELNVELKDKQELRIEVRRKKDSKGFAYELFFSDEKGQAIPRLERNITVSLPVQNLNHEYSTVFMNDGIRTEQIGGQYDPNTNMISFQTRTMGEYYILENKTDFKDIGHLTDEEQQAIIFMTSRGFISGRDNENFEPNAEITRGEFTSLLVRTFYALDRSLAPSFTDITKDDWYYDYVASSEKEGIVLGYPDATFRGENIVTKEQSVAVATRALHEKKKYLYPENPENYLPFIDNHEIQTWAKGEVALAYRETLIDIPEDRLFRPQSAMTRADAVLLVHRLFQLLYETTPTALPTEGRAPFSGPIPIAVGGMAAIGALAGFYLKRFYVK</sequence>
<comment type="caution">
    <text evidence="5">The sequence shown here is derived from an EMBL/GenBank/DDBJ whole genome shotgun (WGS) entry which is preliminary data.</text>
</comment>
<accession>A0A4R2TL41</accession>
<dbReference type="RefSeq" id="WP_132848696.1">
    <property type="nucleotide sequence ID" value="NZ_CP058648.1"/>
</dbReference>
<dbReference type="Pfam" id="PF00395">
    <property type="entry name" value="SLH"/>
    <property type="match status" value="3"/>
</dbReference>
<organism evidence="5 6">
    <name type="scientific">Serpentinicella alkaliphila</name>
    <dbReference type="NCBI Taxonomy" id="1734049"/>
    <lineage>
        <taxon>Bacteria</taxon>
        <taxon>Bacillati</taxon>
        <taxon>Bacillota</taxon>
        <taxon>Clostridia</taxon>
        <taxon>Peptostreptococcales</taxon>
        <taxon>Natronincolaceae</taxon>
        <taxon>Serpentinicella</taxon>
    </lineage>
</organism>
<dbReference type="Proteomes" id="UP000295504">
    <property type="component" value="Unassembled WGS sequence"/>
</dbReference>
<keyword evidence="3" id="KW-0472">Membrane</keyword>
<dbReference type="EMBL" id="SLYC01000021">
    <property type="protein sequence ID" value="TCQ01905.1"/>
    <property type="molecule type" value="Genomic_DNA"/>
</dbReference>
<evidence type="ECO:0000256" key="1">
    <source>
        <dbReference type="ARBA" id="ARBA00022737"/>
    </source>
</evidence>
<evidence type="ECO:0000256" key="3">
    <source>
        <dbReference type="SAM" id="Phobius"/>
    </source>
</evidence>
<keyword evidence="3" id="KW-1133">Transmembrane helix</keyword>
<dbReference type="InterPro" id="IPR001119">
    <property type="entry name" value="SLH_dom"/>
</dbReference>
<reference evidence="5 6" key="1">
    <citation type="submission" date="2019-03" db="EMBL/GenBank/DDBJ databases">
        <title>Genomic Encyclopedia of Type Strains, Phase IV (KMG-IV): sequencing the most valuable type-strain genomes for metagenomic binning, comparative biology and taxonomic classification.</title>
        <authorList>
            <person name="Goeker M."/>
        </authorList>
    </citation>
    <scope>NUCLEOTIDE SEQUENCE [LARGE SCALE GENOMIC DNA]</scope>
    <source>
        <strain evidence="5 6">DSM 100013</strain>
    </source>
</reference>
<keyword evidence="6" id="KW-1185">Reference proteome</keyword>